<dbReference type="EC" id="2.4.1.-" evidence="10"/>
<dbReference type="Pfam" id="PF01762">
    <property type="entry name" value="Galactosyl_T"/>
    <property type="match status" value="2"/>
</dbReference>
<dbReference type="PANTHER" id="PTHR11214:SF23">
    <property type="entry name" value="N-ACETYLLACTOSAMINIDE BETA-1,3-N-ACETYLGLUCOSAMINYLTRANSFERASE 3"/>
    <property type="match status" value="1"/>
</dbReference>
<evidence type="ECO:0000256" key="10">
    <source>
        <dbReference type="RuleBase" id="RU363063"/>
    </source>
</evidence>
<reference evidence="11" key="3">
    <citation type="submission" date="2025-09" db="UniProtKB">
        <authorList>
            <consortium name="Ensembl"/>
        </authorList>
    </citation>
    <scope>IDENTIFICATION</scope>
</reference>
<dbReference type="AlphaFoldDB" id="A0AAY5EFF9"/>
<reference evidence="11 12" key="1">
    <citation type="submission" date="2020-05" db="EMBL/GenBank/DDBJ databases">
        <title>Electrophorus electricus (electric eel) genome, fEleEle1, primary haplotype.</title>
        <authorList>
            <person name="Myers G."/>
            <person name="Meyer A."/>
            <person name="Fedrigo O."/>
            <person name="Formenti G."/>
            <person name="Rhie A."/>
            <person name="Tracey A."/>
            <person name="Sims Y."/>
            <person name="Jarvis E.D."/>
        </authorList>
    </citation>
    <scope>NUCLEOTIDE SEQUENCE [LARGE SCALE GENOMIC DNA]</scope>
</reference>
<evidence type="ECO:0000256" key="2">
    <source>
        <dbReference type="ARBA" id="ARBA00008661"/>
    </source>
</evidence>
<dbReference type="GO" id="GO:0008194">
    <property type="term" value="F:UDP-glycosyltransferase activity"/>
    <property type="evidence" value="ECO:0007669"/>
    <property type="project" value="TreeGrafter"/>
</dbReference>
<evidence type="ECO:0000256" key="3">
    <source>
        <dbReference type="ARBA" id="ARBA00022676"/>
    </source>
</evidence>
<dbReference type="GO" id="GO:0006493">
    <property type="term" value="P:protein O-linked glycosylation"/>
    <property type="evidence" value="ECO:0007669"/>
    <property type="project" value="TreeGrafter"/>
</dbReference>
<dbReference type="GO" id="GO:0000139">
    <property type="term" value="C:Golgi membrane"/>
    <property type="evidence" value="ECO:0007669"/>
    <property type="project" value="UniProtKB-SubCell"/>
</dbReference>
<evidence type="ECO:0000313" key="11">
    <source>
        <dbReference type="Ensembl" id="ENSEEEP00000055710.1"/>
    </source>
</evidence>
<accession>A0AAY5EFF9</accession>
<evidence type="ECO:0000256" key="6">
    <source>
        <dbReference type="ARBA" id="ARBA00022968"/>
    </source>
</evidence>
<evidence type="ECO:0000256" key="7">
    <source>
        <dbReference type="ARBA" id="ARBA00022989"/>
    </source>
</evidence>
<keyword evidence="6" id="KW-0735">Signal-anchor</keyword>
<dbReference type="InterPro" id="IPR002659">
    <property type="entry name" value="Glyco_trans_31"/>
</dbReference>
<dbReference type="Ensembl" id="ENSEEET00000056813.1">
    <property type="protein sequence ID" value="ENSEEEP00000055710.1"/>
    <property type="gene ID" value="ENSEEEG00000026561.1"/>
</dbReference>
<keyword evidence="9" id="KW-0472">Membrane</keyword>
<dbReference type="GO" id="GO:0030311">
    <property type="term" value="P:poly-N-acetyllactosamine biosynthetic process"/>
    <property type="evidence" value="ECO:0007669"/>
    <property type="project" value="TreeGrafter"/>
</dbReference>
<keyword evidence="8 10" id="KW-0333">Golgi apparatus</keyword>
<name>A0AAY5EFF9_ELEEL</name>
<evidence type="ECO:0000256" key="9">
    <source>
        <dbReference type="ARBA" id="ARBA00023136"/>
    </source>
</evidence>
<keyword evidence="5" id="KW-0812">Transmembrane</keyword>
<evidence type="ECO:0000256" key="1">
    <source>
        <dbReference type="ARBA" id="ARBA00004323"/>
    </source>
</evidence>
<organism evidence="11 12">
    <name type="scientific">Electrophorus electricus</name>
    <name type="common">Electric eel</name>
    <name type="synonym">Gymnotus electricus</name>
    <dbReference type="NCBI Taxonomy" id="8005"/>
    <lineage>
        <taxon>Eukaryota</taxon>
        <taxon>Metazoa</taxon>
        <taxon>Chordata</taxon>
        <taxon>Craniata</taxon>
        <taxon>Vertebrata</taxon>
        <taxon>Euteleostomi</taxon>
        <taxon>Actinopterygii</taxon>
        <taxon>Neopterygii</taxon>
        <taxon>Teleostei</taxon>
        <taxon>Ostariophysi</taxon>
        <taxon>Gymnotiformes</taxon>
        <taxon>Gymnotoidei</taxon>
        <taxon>Gymnotidae</taxon>
        <taxon>Electrophorus</taxon>
    </lineage>
</organism>
<evidence type="ECO:0000256" key="4">
    <source>
        <dbReference type="ARBA" id="ARBA00022679"/>
    </source>
</evidence>
<reference evidence="11" key="2">
    <citation type="submission" date="2025-08" db="UniProtKB">
        <authorList>
            <consortium name="Ensembl"/>
        </authorList>
    </citation>
    <scope>IDENTIFICATION</scope>
</reference>
<comment type="subcellular location">
    <subcellularLocation>
        <location evidence="1 10">Golgi apparatus membrane</location>
        <topology evidence="1 10">Single-pass type II membrane protein</topology>
    </subcellularLocation>
</comment>
<proteinExistence type="inferred from homology"/>
<comment type="similarity">
    <text evidence="2 10">Belongs to the glycosyltransferase 31 family.</text>
</comment>
<evidence type="ECO:0000256" key="5">
    <source>
        <dbReference type="ARBA" id="ARBA00022692"/>
    </source>
</evidence>
<keyword evidence="7" id="KW-1133">Transmembrane helix</keyword>
<dbReference type="Gene3D" id="3.90.550.50">
    <property type="match status" value="1"/>
</dbReference>
<dbReference type="PANTHER" id="PTHR11214">
    <property type="entry name" value="BETA-1,3-N-ACETYLGLUCOSAMINYLTRANSFERASE"/>
    <property type="match status" value="1"/>
</dbReference>
<evidence type="ECO:0000256" key="8">
    <source>
        <dbReference type="ARBA" id="ARBA00023034"/>
    </source>
</evidence>
<keyword evidence="3 10" id="KW-0328">Glycosyltransferase</keyword>
<protein>
    <recommendedName>
        <fullName evidence="10">Hexosyltransferase</fullName>
        <ecNumber evidence="10">2.4.1.-</ecNumber>
    </recommendedName>
</protein>
<dbReference type="Proteomes" id="UP000314983">
    <property type="component" value="Chromosome 23"/>
</dbReference>
<evidence type="ECO:0000313" key="12">
    <source>
        <dbReference type="Proteomes" id="UP000314983"/>
    </source>
</evidence>
<dbReference type="GO" id="GO:0016758">
    <property type="term" value="F:hexosyltransferase activity"/>
    <property type="evidence" value="ECO:0007669"/>
    <property type="project" value="InterPro"/>
</dbReference>
<keyword evidence="12" id="KW-1185">Reference proteome</keyword>
<sequence>MWRFHGRYRVRVGASYSTLTSRVQLPHSNNFSASKVTGFSNLPLHIQDFLFYRHCRYFPMLLNVPNKRGGPQNSAHVFLLLLIKSSPANYERREVLRKTWAAERMQNGKQIRTVFLSGTSGDDILLWDFTDSFYNLTLKQVLFMEWLERWCPNAHFLLNRDDDIFTNTDNMVEYLKGQGDRDGNKHLFVGSLAFYLDRYPPYCGGCGFLLSRFTARTIHNMSQSITLMPIDDVYIDMCLEKAGLKPESHIGVRTTALYIPSQKVDSFDPCYYREILLVHRFVKCTRSKMACPQPLRGYLSCVKITPIKTPIQLLIK</sequence>
<dbReference type="GeneTree" id="ENSGT00940000159134"/>
<keyword evidence="4" id="KW-0808">Transferase</keyword>